<evidence type="ECO:0000256" key="1">
    <source>
        <dbReference type="ARBA" id="ARBA00006211"/>
    </source>
</evidence>
<keyword evidence="7" id="KW-0342">GTP-binding</keyword>
<keyword evidence="11" id="KW-1185">Reference proteome</keyword>
<keyword evidence="3" id="KW-0479">Metal-binding</keyword>
<dbReference type="EMBL" id="CP012332">
    <property type="protein sequence ID" value="AKU90148.1"/>
    <property type="molecule type" value="Genomic_DNA"/>
</dbReference>
<dbReference type="Gene3D" id="3.40.50.300">
    <property type="entry name" value="P-loop containing nucleotide triphosphate hydrolases"/>
    <property type="match status" value="1"/>
</dbReference>
<dbReference type="Pfam" id="PF02492">
    <property type="entry name" value="cobW"/>
    <property type="match status" value="1"/>
</dbReference>
<feature type="domain" description="CobW/HypB/UreG nucleotide-binding" evidence="9">
    <location>
        <begin position="78"/>
        <end position="235"/>
    </location>
</feature>
<name>A0A0K1P9D4_9BACT</name>
<dbReference type="PATRIC" id="fig|1391653.3.peg.553"/>
<dbReference type="GO" id="GO:0008270">
    <property type="term" value="F:zinc ion binding"/>
    <property type="evidence" value="ECO:0007669"/>
    <property type="project" value="TreeGrafter"/>
</dbReference>
<keyword evidence="5" id="KW-0378">Hydrolase</keyword>
<dbReference type="GO" id="GO:0016151">
    <property type="term" value="F:nickel cation binding"/>
    <property type="evidence" value="ECO:0007669"/>
    <property type="project" value="InterPro"/>
</dbReference>
<reference evidence="10 11" key="1">
    <citation type="submission" date="2015-08" db="EMBL/GenBank/DDBJ databases">
        <authorList>
            <person name="Babu N.S."/>
            <person name="Beckwith C.J."/>
            <person name="Beseler K.G."/>
            <person name="Brison A."/>
            <person name="Carone J.V."/>
            <person name="Caskin T.P."/>
            <person name="Diamond M."/>
            <person name="Durham M.E."/>
            <person name="Foxe J.M."/>
            <person name="Go M."/>
            <person name="Henderson B.A."/>
            <person name="Jones I.B."/>
            <person name="McGettigan J.A."/>
            <person name="Micheletti S.J."/>
            <person name="Nasrallah M.E."/>
            <person name="Ortiz D."/>
            <person name="Piller C.R."/>
            <person name="Privatt S.R."/>
            <person name="Schneider S.L."/>
            <person name="Sharp S."/>
            <person name="Smith T.C."/>
            <person name="Stanton J.D."/>
            <person name="Ullery H.E."/>
            <person name="Wilson R.J."/>
            <person name="Serrano M.G."/>
            <person name="Buck G."/>
            <person name="Lee V."/>
            <person name="Wang Y."/>
            <person name="Carvalho R."/>
            <person name="Voegtly L."/>
            <person name="Shi R."/>
            <person name="Duckworth R."/>
            <person name="Johnson A."/>
            <person name="Loviza R."/>
            <person name="Walstead R."/>
            <person name="Shah Z."/>
            <person name="Kiflezghi M."/>
            <person name="Wade K."/>
            <person name="Ball S.L."/>
            <person name="Bradley K.W."/>
            <person name="Asai D.J."/>
            <person name="Bowman C.A."/>
            <person name="Russell D.A."/>
            <person name="Pope W.H."/>
            <person name="Jacobs-Sera D."/>
            <person name="Hendrix R.W."/>
            <person name="Hatfull G.F."/>
        </authorList>
    </citation>
    <scope>NUCLEOTIDE SEQUENCE [LARGE SCALE GENOMIC DNA]</scope>
    <source>
        <strain evidence="10 11">DSM 27710</strain>
    </source>
</reference>
<evidence type="ECO:0000256" key="8">
    <source>
        <dbReference type="SAM" id="MobiDB-lite"/>
    </source>
</evidence>
<dbReference type="CDD" id="cd05390">
    <property type="entry name" value="HypB"/>
    <property type="match status" value="1"/>
</dbReference>
<evidence type="ECO:0000256" key="5">
    <source>
        <dbReference type="ARBA" id="ARBA00022801"/>
    </source>
</evidence>
<evidence type="ECO:0000313" key="10">
    <source>
        <dbReference type="EMBL" id="AKU90148.1"/>
    </source>
</evidence>
<dbReference type="KEGG" id="vin:AKJ08_0535"/>
<evidence type="ECO:0000256" key="2">
    <source>
        <dbReference type="ARBA" id="ARBA00022596"/>
    </source>
</evidence>
<dbReference type="InterPro" id="IPR027417">
    <property type="entry name" value="P-loop_NTPase"/>
</dbReference>
<dbReference type="GO" id="GO:0051604">
    <property type="term" value="P:protein maturation"/>
    <property type="evidence" value="ECO:0007669"/>
    <property type="project" value="InterPro"/>
</dbReference>
<dbReference type="InterPro" id="IPR003495">
    <property type="entry name" value="CobW/HypB/UreG_nucleotide-bd"/>
</dbReference>
<proteinExistence type="inferred from homology"/>
<dbReference type="GO" id="GO:0005525">
    <property type="term" value="F:GTP binding"/>
    <property type="evidence" value="ECO:0007669"/>
    <property type="project" value="UniProtKB-KW"/>
</dbReference>
<dbReference type="AlphaFoldDB" id="A0A0K1P9D4"/>
<evidence type="ECO:0000256" key="4">
    <source>
        <dbReference type="ARBA" id="ARBA00022741"/>
    </source>
</evidence>
<evidence type="ECO:0000256" key="3">
    <source>
        <dbReference type="ARBA" id="ARBA00022723"/>
    </source>
</evidence>
<evidence type="ECO:0000256" key="7">
    <source>
        <dbReference type="ARBA" id="ARBA00023134"/>
    </source>
</evidence>
<protein>
    <submittedName>
        <fullName evidence="10">[NiFe] hydrogenase nickel incorporation-associated protein HypB</fullName>
    </submittedName>
</protein>
<gene>
    <name evidence="10" type="ORF">AKJ08_0535</name>
</gene>
<keyword evidence="2" id="KW-0533">Nickel</keyword>
<dbReference type="RefSeq" id="WP_050724639.1">
    <property type="nucleotide sequence ID" value="NZ_CP012332.1"/>
</dbReference>
<accession>A0A0K1P9D4</accession>
<comment type="similarity">
    <text evidence="1">Belongs to the SIMIBI class G3E GTPase family. HypB/HupM subfamily.</text>
</comment>
<dbReference type="SUPFAM" id="SSF52540">
    <property type="entry name" value="P-loop containing nucleoside triphosphate hydrolases"/>
    <property type="match status" value="1"/>
</dbReference>
<evidence type="ECO:0000313" key="11">
    <source>
        <dbReference type="Proteomes" id="UP000055590"/>
    </source>
</evidence>
<keyword evidence="6" id="KW-0862">Zinc</keyword>
<dbReference type="GO" id="GO:0003924">
    <property type="term" value="F:GTPase activity"/>
    <property type="evidence" value="ECO:0007669"/>
    <property type="project" value="InterPro"/>
</dbReference>
<dbReference type="STRING" id="1391653.AKJ08_0535"/>
<dbReference type="InterPro" id="IPR004392">
    <property type="entry name" value="Hyd_mat_HypB"/>
</dbReference>
<dbReference type="NCBIfam" id="TIGR00073">
    <property type="entry name" value="hypB"/>
    <property type="match status" value="1"/>
</dbReference>
<dbReference type="PANTHER" id="PTHR30134">
    <property type="entry name" value="HYDROGENASE PROTEIN ASSEMBLY PROTEIN, NICKEL CHAPERONE"/>
    <property type="match status" value="1"/>
</dbReference>
<feature type="region of interest" description="Disordered" evidence="8">
    <location>
        <begin position="15"/>
        <end position="42"/>
    </location>
</feature>
<dbReference type="PANTHER" id="PTHR30134:SF2">
    <property type="entry name" value="HYDROGENASE MATURATION FACTOR HYPB"/>
    <property type="match status" value="1"/>
</dbReference>
<evidence type="ECO:0000256" key="6">
    <source>
        <dbReference type="ARBA" id="ARBA00022833"/>
    </source>
</evidence>
<organism evidence="10 11">
    <name type="scientific">Vulgatibacter incomptus</name>
    <dbReference type="NCBI Taxonomy" id="1391653"/>
    <lineage>
        <taxon>Bacteria</taxon>
        <taxon>Pseudomonadati</taxon>
        <taxon>Myxococcota</taxon>
        <taxon>Myxococcia</taxon>
        <taxon>Myxococcales</taxon>
        <taxon>Cystobacterineae</taxon>
        <taxon>Vulgatibacteraceae</taxon>
        <taxon>Vulgatibacter</taxon>
    </lineage>
</organism>
<dbReference type="Proteomes" id="UP000055590">
    <property type="component" value="Chromosome"/>
</dbReference>
<sequence>MCAICGCGSGLDHDHSHGASEHGHHHDHAHSHDHGHDHAHDHGTSRIARFELDLLAKNDRLAARNRRWLEDRGILGLNVMGSPGAGKTALLEQTAARLRTRIPLSVLEGDQATEADAIRIRAAGCKAVQINTGAGCHLDADMVEIGLRRLEPEPRSILFLENVGNLVCPALFDLGEARRLVVLSVTEGEDKPLKYPHVFRSADVLVLSKVDLLPHLRFDVDRCLDNARQVKPGLRTFRISATTGEGVDEWCEWLVHERGRS</sequence>
<keyword evidence="4" id="KW-0547">Nucleotide-binding</keyword>
<evidence type="ECO:0000259" key="9">
    <source>
        <dbReference type="Pfam" id="PF02492"/>
    </source>
</evidence>
<dbReference type="OrthoDB" id="9802035at2"/>